<feature type="transmembrane region" description="Helical" evidence="7">
    <location>
        <begin position="227"/>
        <end position="250"/>
    </location>
</feature>
<evidence type="ECO:0000256" key="5">
    <source>
        <dbReference type="ARBA" id="ARBA00023251"/>
    </source>
</evidence>
<keyword evidence="3 7" id="KW-1133">Transmembrane helix</keyword>
<dbReference type="Proteomes" id="UP000248039">
    <property type="component" value="Unassembled WGS sequence"/>
</dbReference>
<feature type="transmembrane region" description="Helical" evidence="7">
    <location>
        <begin position="307"/>
        <end position="328"/>
    </location>
</feature>
<feature type="transmembrane region" description="Helical" evidence="7">
    <location>
        <begin position="477"/>
        <end position="497"/>
    </location>
</feature>
<dbReference type="AlphaFoldDB" id="A0A2V4N022"/>
<dbReference type="PRINTS" id="PR01035">
    <property type="entry name" value="TCRTETA"/>
</dbReference>
<evidence type="ECO:0000256" key="3">
    <source>
        <dbReference type="ARBA" id="ARBA00022989"/>
    </source>
</evidence>
<feature type="transmembrane region" description="Helical" evidence="7">
    <location>
        <begin position="201"/>
        <end position="221"/>
    </location>
</feature>
<evidence type="ECO:0000256" key="4">
    <source>
        <dbReference type="ARBA" id="ARBA00023136"/>
    </source>
</evidence>
<name>A0A2V4N022_9ACTN</name>
<feature type="region of interest" description="Disordered" evidence="6">
    <location>
        <begin position="506"/>
        <end position="525"/>
    </location>
</feature>
<reference evidence="9 10" key="1">
    <citation type="submission" date="2018-03" db="EMBL/GenBank/DDBJ databases">
        <title>Bioinformatic expansion and discovery of thiopeptide antibiotics.</title>
        <authorList>
            <person name="Schwalen C.J."/>
            <person name="Hudson G.A."/>
            <person name="Mitchell D.A."/>
        </authorList>
    </citation>
    <scope>NUCLEOTIDE SEQUENCE [LARGE SCALE GENOMIC DNA]</scope>
    <source>
        <strain evidence="9 10">ATCC 21389</strain>
    </source>
</reference>
<dbReference type="Pfam" id="PF07690">
    <property type="entry name" value="MFS_1"/>
    <property type="match status" value="1"/>
</dbReference>
<dbReference type="GO" id="GO:0022857">
    <property type="term" value="F:transmembrane transporter activity"/>
    <property type="evidence" value="ECO:0007669"/>
    <property type="project" value="InterPro"/>
</dbReference>
<feature type="transmembrane region" description="Helical" evidence="7">
    <location>
        <begin position="270"/>
        <end position="295"/>
    </location>
</feature>
<feature type="transmembrane region" description="Helical" evidence="7">
    <location>
        <begin position="167"/>
        <end position="189"/>
    </location>
</feature>
<feature type="transmembrane region" description="Helical" evidence="7">
    <location>
        <begin position="406"/>
        <end position="423"/>
    </location>
</feature>
<evidence type="ECO:0000256" key="6">
    <source>
        <dbReference type="SAM" id="MobiDB-lite"/>
    </source>
</evidence>
<evidence type="ECO:0000259" key="8">
    <source>
        <dbReference type="PROSITE" id="PS50850"/>
    </source>
</evidence>
<dbReference type="SUPFAM" id="SSF103473">
    <property type="entry name" value="MFS general substrate transporter"/>
    <property type="match status" value="1"/>
</dbReference>
<evidence type="ECO:0000313" key="10">
    <source>
        <dbReference type="Proteomes" id="UP000248039"/>
    </source>
</evidence>
<dbReference type="InterPro" id="IPR011701">
    <property type="entry name" value="MFS"/>
</dbReference>
<evidence type="ECO:0000256" key="2">
    <source>
        <dbReference type="ARBA" id="ARBA00022692"/>
    </source>
</evidence>
<dbReference type="GO" id="GO:0046677">
    <property type="term" value="P:response to antibiotic"/>
    <property type="evidence" value="ECO:0007669"/>
    <property type="project" value="UniProtKB-KW"/>
</dbReference>
<feature type="transmembrane region" description="Helical" evidence="7">
    <location>
        <begin position="12"/>
        <end position="32"/>
    </location>
</feature>
<dbReference type="PANTHER" id="PTHR42718">
    <property type="entry name" value="MAJOR FACILITATOR SUPERFAMILY MULTIDRUG TRANSPORTER MFSC"/>
    <property type="match status" value="1"/>
</dbReference>
<proteinExistence type="predicted"/>
<comment type="subcellular location">
    <subcellularLocation>
        <location evidence="1">Cell membrane</location>
        <topology evidence="1">Multi-pass membrane protein</topology>
    </subcellularLocation>
</comment>
<comment type="caution">
    <text evidence="9">The sequence shown here is derived from an EMBL/GenBank/DDBJ whole genome shotgun (WGS) entry which is preliminary data.</text>
</comment>
<accession>A0A2V4N022</accession>
<evidence type="ECO:0000256" key="1">
    <source>
        <dbReference type="ARBA" id="ARBA00004651"/>
    </source>
</evidence>
<feature type="transmembrane region" description="Helical" evidence="7">
    <location>
        <begin position="360"/>
        <end position="385"/>
    </location>
</feature>
<dbReference type="InterPro" id="IPR020846">
    <property type="entry name" value="MFS_dom"/>
</dbReference>
<dbReference type="Gene3D" id="1.20.1720.10">
    <property type="entry name" value="Multidrug resistance protein D"/>
    <property type="match status" value="1"/>
</dbReference>
<feature type="transmembrane region" description="Helical" evidence="7">
    <location>
        <begin position="137"/>
        <end position="155"/>
    </location>
</feature>
<feature type="transmembrane region" description="Helical" evidence="7">
    <location>
        <begin position="335"/>
        <end position="354"/>
    </location>
</feature>
<dbReference type="Gene3D" id="1.20.1250.20">
    <property type="entry name" value="MFS general substrate transporter like domains"/>
    <property type="match status" value="1"/>
</dbReference>
<keyword evidence="4 7" id="KW-0472">Membrane</keyword>
<protein>
    <submittedName>
        <fullName evidence="9">MFS transporter</fullName>
    </submittedName>
</protein>
<keyword evidence="10" id="KW-1185">Reference proteome</keyword>
<gene>
    <name evidence="9" type="ORF">C7C46_25665</name>
</gene>
<keyword evidence="5" id="KW-0046">Antibiotic resistance</keyword>
<dbReference type="GO" id="GO:0005886">
    <property type="term" value="C:plasma membrane"/>
    <property type="evidence" value="ECO:0007669"/>
    <property type="project" value="UniProtKB-SubCell"/>
</dbReference>
<feature type="transmembrane region" description="Helical" evidence="7">
    <location>
        <begin position="83"/>
        <end position="106"/>
    </location>
</feature>
<evidence type="ECO:0000313" key="9">
    <source>
        <dbReference type="EMBL" id="PYC72358.1"/>
    </source>
</evidence>
<dbReference type="PANTHER" id="PTHR42718:SF49">
    <property type="entry name" value="EXPORT PROTEIN"/>
    <property type="match status" value="1"/>
</dbReference>
<dbReference type="InterPro" id="IPR036259">
    <property type="entry name" value="MFS_trans_sf"/>
</dbReference>
<dbReference type="OrthoDB" id="7375466at2"/>
<dbReference type="InterPro" id="IPR001958">
    <property type="entry name" value="Tet-R_TetA/multi-R_MdtG-like"/>
</dbReference>
<evidence type="ECO:0000256" key="7">
    <source>
        <dbReference type="SAM" id="Phobius"/>
    </source>
</evidence>
<dbReference type="CDD" id="cd17321">
    <property type="entry name" value="MFS_MMR_MDR_like"/>
    <property type="match status" value="1"/>
</dbReference>
<feature type="transmembrane region" description="Helical" evidence="7">
    <location>
        <begin position="112"/>
        <end position="130"/>
    </location>
</feature>
<organism evidence="9 10">
    <name type="scientific">Streptomyces tateyamensis</name>
    <dbReference type="NCBI Taxonomy" id="565073"/>
    <lineage>
        <taxon>Bacteria</taxon>
        <taxon>Bacillati</taxon>
        <taxon>Actinomycetota</taxon>
        <taxon>Actinomycetes</taxon>
        <taxon>Kitasatosporales</taxon>
        <taxon>Streptomycetaceae</taxon>
        <taxon>Streptomyces</taxon>
    </lineage>
</organism>
<dbReference type="RefSeq" id="WP_110672296.1">
    <property type="nucleotide sequence ID" value="NZ_PYBW01000105.1"/>
</dbReference>
<sequence length="525" mass="53433">MSTTLASPDRRLRQGLALVAVCLAGGILPASLTGSSVALPGIGHDLHAGLVPLQWVVNSYNLTFGSFMLAAGSLADRIGRRRMFTLGTALFALCSLVSAFAGNVYLLDAVRALSGVGAAAVLTSGSALLAGLFQGPALGRAFGILGSAFGAGLALGPSTAGFLESAFGWRAVFLSHVVVTVLAMLLIPLIPASRERSAGGVDWLGTATFTGALFLLTLAMVEGPQLGWFSLGQVPAMLLGSLALLVAFVVTERRRAHPMFDLSLFRSPRFVAVCLMPVVLAFGFVSLLVLLPSWFVTADGLSTAQTGLVMMALTAPVLLLPAVAGSLAKRFSARVLLGLSLVLMAVGTAWLTVLHPGVGAGLLVGPLLLIGAGMGVAAGLLDAAAIGSVEPERAGMAAGMFNTMRLAGETVAIVIMSTVLVSLTGSRLDGKVGAAGGQAVADKLVGGDMSGALALVTGDRGALTQLLAGGYSDALRLTLWALTAICLLSAVPITLLLRERKAAEAAEVTELPERTEEPATASQAA</sequence>
<dbReference type="EMBL" id="PYBW01000105">
    <property type="protein sequence ID" value="PYC72358.1"/>
    <property type="molecule type" value="Genomic_DNA"/>
</dbReference>
<keyword evidence="2 7" id="KW-0812">Transmembrane</keyword>
<feature type="domain" description="Major facilitator superfamily (MFS) profile" evidence="8">
    <location>
        <begin position="17"/>
        <end position="501"/>
    </location>
</feature>
<dbReference type="PROSITE" id="PS50850">
    <property type="entry name" value="MFS"/>
    <property type="match status" value="1"/>
</dbReference>
<feature type="transmembrane region" description="Helical" evidence="7">
    <location>
        <begin position="52"/>
        <end position="71"/>
    </location>
</feature>